<keyword evidence="1" id="KW-0812">Transmembrane</keyword>
<sequence length="497" mass="56969">MAFRPGKSQKSDGLVLPTTHYPKRPRGSFSYGLTRRLLRLLVALATVLAMTTFFVLSQQPPPPPDLSIPDDRFPPLYEDFRQRERNLSHYDAYQKNSSIKYFWAAQHAHSSGWGNVMQDYLMMALLAHATGRSFVFDDYIWNANGSVYSDFDGILVPSRIPLSALLGGPLVGGPRLPGDNTPRSVNKHFFERVCPNPTVVHVSDVNTNDMRFSDTVPVTDVFNTWVDTIDAIDDPCVMLGPNGNQVFDNWVFGKKHRMLPFWPTISRSPVLTSWDWSTLVHAAYKRNRHLFKRFPHRSSRLVTLLDNLGLSGSDAPNSVIKGLMAIHVRRGDFEAHCRHLAEWDADWHAWNSFPEFIDKFEKPTNASPDRVLDTYIKHCYPDIPQIVDRVRSVRQESRSKHDLNYLYIMTNAPASWVEELKHALFEDAEKRRQKWKSVKSSQDLELTWEEAFVSQGIDMFVAQRAEVIIGNGWSSLTSNAVMLRMVHGFPTDSMRFW</sequence>
<evidence type="ECO:0000313" key="2">
    <source>
        <dbReference type="EMBL" id="KIK17057.1"/>
    </source>
</evidence>
<dbReference type="HOGENOM" id="CLU_014826_0_0_1"/>
<proteinExistence type="predicted"/>
<keyword evidence="1" id="KW-0472">Membrane</keyword>
<dbReference type="Gene3D" id="3.40.50.11350">
    <property type="match status" value="1"/>
</dbReference>
<dbReference type="CDD" id="cd11296">
    <property type="entry name" value="O-FucT_like"/>
    <property type="match status" value="1"/>
</dbReference>
<dbReference type="STRING" id="765257.A0A0C9Z3T6"/>
<reference evidence="2 3" key="1">
    <citation type="submission" date="2014-04" db="EMBL/GenBank/DDBJ databases">
        <authorList>
            <consortium name="DOE Joint Genome Institute"/>
            <person name="Kuo A."/>
            <person name="Kohler A."/>
            <person name="Costa M.D."/>
            <person name="Nagy L.G."/>
            <person name="Floudas D."/>
            <person name="Copeland A."/>
            <person name="Barry K.W."/>
            <person name="Cichocki N."/>
            <person name="Veneault-Fourrey C."/>
            <person name="LaButti K."/>
            <person name="Lindquist E.A."/>
            <person name="Lipzen A."/>
            <person name="Lundell T."/>
            <person name="Morin E."/>
            <person name="Murat C."/>
            <person name="Sun H."/>
            <person name="Tunlid A."/>
            <person name="Henrissat B."/>
            <person name="Grigoriev I.V."/>
            <person name="Hibbett D.S."/>
            <person name="Martin F."/>
            <person name="Nordberg H.P."/>
            <person name="Cantor M.N."/>
            <person name="Hua S.X."/>
        </authorList>
    </citation>
    <scope>NUCLEOTIDE SEQUENCE [LARGE SCALE GENOMIC DNA]</scope>
    <source>
        <strain evidence="2 3">441</strain>
    </source>
</reference>
<evidence type="ECO:0000313" key="3">
    <source>
        <dbReference type="Proteomes" id="UP000054018"/>
    </source>
</evidence>
<accession>A0A0C9Z3T6</accession>
<gene>
    <name evidence="2" type="ORF">PISMIDRAFT_685703</name>
</gene>
<protein>
    <submittedName>
        <fullName evidence="2">Uncharacterized protein</fullName>
    </submittedName>
</protein>
<dbReference type="OrthoDB" id="2559662at2759"/>
<reference evidence="3" key="2">
    <citation type="submission" date="2015-01" db="EMBL/GenBank/DDBJ databases">
        <title>Evolutionary Origins and Diversification of the Mycorrhizal Mutualists.</title>
        <authorList>
            <consortium name="DOE Joint Genome Institute"/>
            <consortium name="Mycorrhizal Genomics Consortium"/>
            <person name="Kohler A."/>
            <person name="Kuo A."/>
            <person name="Nagy L.G."/>
            <person name="Floudas D."/>
            <person name="Copeland A."/>
            <person name="Barry K.W."/>
            <person name="Cichocki N."/>
            <person name="Veneault-Fourrey C."/>
            <person name="LaButti K."/>
            <person name="Lindquist E.A."/>
            <person name="Lipzen A."/>
            <person name="Lundell T."/>
            <person name="Morin E."/>
            <person name="Murat C."/>
            <person name="Riley R."/>
            <person name="Ohm R."/>
            <person name="Sun H."/>
            <person name="Tunlid A."/>
            <person name="Henrissat B."/>
            <person name="Grigoriev I.V."/>
            <person name="Hibbett D.S."/>
            <person name="Martin F."/>
        </authorList>
    </citation>
    <scope>NUCLEOTIDE SEQUENCE [LARGE SCALE GENOMIC DNA]</scope>
    <source>
        <strain evidence="3">441</strain>
    </source>
</reference>
<organism evidence="2 3">
    <name type="scientific">Pisolithus microcarpus 441</name>
    <dbReference type="NCBI Taxonomy" id="765257"/>
    <lineage>
        <taxon>Eukaryota</taxon>
        <taxon>Fungi</taxon>
        <taxon>Dikarya</taxon>
        <taxon>Basidiomycota</taxon>
        <taxon>Agaricomycotina</taxon>
        <taxon>Agaricomycetes</taxon>
        <taxon>Agaricomycetidae</taxon>
        <taxon>Boletales</taxon>
        <taxon>Sclerodermatineae</taxon>
        <taxon>Pisolithaceae</taxon>
        <taxon>Pisolithus</taxon>
    </lineage>
</organism>
<evidence type="ECO:0000256" key="1">
    <source>
        <dbReference type="SAM" id="Phobius"/>
    </source>
</evidence>
<keyword evidence="1" id="KW-1133">Transmembrane helix</keyword>
<dbReference type="AlphaFoldDB" id="A0A0C9Z3T6"/>
<feature type="transmembrane region" description="Helical" evidence="1">
    <location>
        <begin position="37"/>
        <end position="56"/>
    </location>
</feature>
<keyword evidence="3" id="KW-1185">Reference proteome</keyword>
<name>A0A0C9Z3T6_9AGAM</name>
<dbReference type="Proteomes" id="UP000054018">
    <property type="component" value="Unassembled WGS sequence"/>
</dbReference>
<dbReference type="EMBL" id="KN833839">
    <property type="protein sequence ID" value="KIK17057.1"/>
    <property type="molecule type" value="Genomic_DNA"/>
</dbReference>